<gene>
    <name evidence="6" type="ORF">GCM10023215_61620</name>
</gene>
<keyword evidence="4" id="KW-0503">Monooxygenase</keyword>
<dbReference type="Pfam" id="PF00296">
    <property type="entry name" value="Bac_luciferase"/>
    <property type="match status" value="1"/>
</dbReference>
<dbReference type="InterPro" id="IPR036661">
    <property type="entry name" value="Luciferase-like_sf"/>
</dbReference>
<keyword evidence="2" id="KW-0288">FMN</keyword>
<feature type="domain" description="Luciferase-like" evidence="5">
    <location>
        <begin position="20"/>
        <end position="247"/>
    </location>
</feature>
<evidence type="ECO:0000259" key="5">
    <source>
        <dbReference type="Pfam" id="PF00296"/>
    </source>
</evidence>
<dbReference type="PANTHER" id="PTHR42847">
    <property type="entry name" value="ALKANESULFONATE MONOOXYGENASE"/>
    <property type="match status" value="1"/>
</dbReference>
<dbReference type="EMBL" id="BAABIC010000031">
    <property type="protein sequence ID" value="GAA4711139.1"/>
    <property type="molecule type" value="Genomic_DNA"/>
</dbReference>
<dbReference type="SUPFAM" id="SSF51679">
    <property type="entry name" value="Bacterial luciferase-like"/>
    <property type="match status" value="1"/>
</dbReference>
<dbReference type="InterPro" id="IPR050172">
    <property type="entry name" value="SsuD_RutA_monooxygenase"/>
</dbReference>
<proteinExistence type="predicted"/>
<keyword evidence="1" id="KW-0285">Flavoprotein</keyword>
<comment type="caution">
    <text evidence="6">The sequence shown here is derived from an EMBL/GenBank/DDBJ whole genome shotgun (WGS) entry which is preliminary data.</text>
</comment>
<keyword evidence="3" id="KW-0560">Oxidoreductase</keyword>
<dbReference type="NCBIfam" id="TIGR03619">
    <property type="entry name" value="F420_Rv2161c"/>
    <property type="match status" value="1"/>
</dbReference>
<dbReference type="InterPro" id="IPR019921">
    <property type="entry name" value="Lucif-like_OxRdtase_Rv2161c"/>
</dbReference>
<dbReference type="Gene3D" id="3.20.20.30">
    <property type="entry name" value="Luciferase-like domain"/>
    <property type="match status" value="1"/>
</dbReference>
<evidence type="ECO:0000313" key="6">
    <source>
        <dbReference type="EMBL" id="GAA4711139.1"/>
    </source>
</evidence>
<dbReference type="InterPro" id="IPR011251">
    <property type="entry name" value="Luciferase-like_dom"/>
</dbReference>
<dbReference type="RefSeq" id="WP_345384311.1">
    <property type="nucleotide sequence ID" value="NZ_BAABIC010000031.1"/>
</dbReference>
<evidence type="ECO:0000313" key="7">
    <source>
        <dbReference type="Proteomes" id="UP001500325"/>
    </source>
</evidence>
<evidence type="ECO:0000256" key="3">
    <source>
        <dbReference type="ARBA" id="ARBA00023002"/>
    </source>
</evidence>
<evidence type="ECO:0000256" key="4">
    <source>
        <dbReference type="ARBA" id="ARBA00023033"/>
    </source>
</evidence>
<organism evidence="6 7">
    <name type="scientific">Pseudonocardia yuanmonensis</name>
    <dbReference type="NCBI Taxonomy" id="1095914"/>
    <lineage>
        <taxon>Bacteria</taxon>
        <taxon>Bacillati</taxon>
        <taxon>Actinomycetota</taxon>
        <taxon>Actinomycetes</taxon>
        <taxon>Pseudonocardiales</taxon>
        <taxon>Pseudonocardiaceae</taxon>
        <taxon>Pseudonocardia</taxon>
    </lineage>
</organism>
<accession>A0ABP8XMC5</accession>
<name>A0ABP8XMC5_9PSEU</name>
<dbReference type="Proteomes" id="UP001500325">
    <property type="component" value="Unassembled WGS sequence"/>
</dbReference>
<evidence type="ECO:0000256" key="2">
    <source>
        <dbReference type="ARBA" id="ARBA00022643"/>
    </source>
</evidence>
<sequence length="310" mass="32903">MTGPALHRSVVFPSQELPVEPGAVRAFAQAAEDLGYSRVIVYDHVLGVVQDDRNPPLAAPYDETVPFHEPLTLLAFLAAVTTRIELATGVVVAPQRQTALLAKQAAELDGLSGGRLALGLGIGWNHVEFEALGIEFSGRAARLEEQVALLRRLWSEPVVDFTGTFHRVDRAALVPRPANRIPILLGGRTRAAVRRAGRIADGFLFAFGGDETVDQVAELAGAARAAGRDPADVPAELFLSYGVGPDAWAVDRDRWIAAGGTRLAVRTSTASAAAIGLQVRPLETVDDHIAAIADFAEWWAATPTAAISAS</sequence>
<evidence type="ECO:0000256" key="1">
    <source>
        <dbReference type="ARBA" id="ARBA00022630"/>
    </source>
</evidence>
<dbReference type="PANTHER" id="PTHR42847:SF4">
    <property type="entry name" value="ALKANESULFONATE MONOOXYGENASE-RELATED"/>
    <property type="match status" value="1"/>
</dbReference>
<keyword evidence="7" id="KW-1185">Reference proteome</keyword>
<protein>
    <recommendedName>
        <fullName evidence="5">Luciferase-like domain-containing protein</fullName>
    </recommendedName>
</protein>
<reference evidence="7" key="1">
    <citation type="journal article" date="2019" name="Int. J. Syst. Evol. Microbiol.">
        <title>The Global Catalogue of Microorganisms (GCM) 10K type strain sequencing project: providing services to taxonomists for standard genome sequencing and annotation.</title>
        <authorList>
            <consortium name="The Broad Institute Genomics Platform"/>
            <consortium name="The Broad Institute Genome Sequencing Center for Infectious Disease"/>
            <person name="Wu L."/>
            <person name="Ma J."/>
        </authorList>
    </citation>
    <scope>NUCLEOTIDE SEQUENCE [LARGE SCALE GENOMIC DNA]</scope>
    <source>
        <strain evidence="7">JCM 18055</strain>
    </source>
</reference>